<evidence type="ECO:0000313" key="25">
    <source>
        <dbReference type="Proteomes" id="UP000278627"/>
    </source>
</evidence>
<dbReference type="Pfam" id="PF07714">
    <property type="entry name" value="PK_Tyr_Ser-Thr"/>
    <property type="match status" value="1"/>
</dbReference>
<dbReference type="CDD" id="cd00064">
    <property type="entry name" value="FU"/>
    <property type="match status" value="1"/>
</dbReference>
<evidence type="ECO:0000256" key="16">
    <source>
        <dbReference type="ARBA" id="ARBA00023170"/>
    </source>
</evidence>
<dbReference type="InterPro" id="IPR000719">
    <property type="entry name" value="Prot_kinase_dom"/>
</dbReference>
<dbReference type="PROSITE" id="PS00109">
    <property type="entry name" value="PROTEIN_KINASE_TYR"/>
    <property type="match status" value="1"/>
</dbReference>
<feature type="region of interest" description="Disordered" evidence="21">
    <location>
        <begin position="1481"/>
        <end position="1513"/>
    </location>
</feature>
<dbReference type="InterPro" id="IPR006211">
    <property type="entry name" value="Furin-like_Cys-rich_dom"/>
</dbReference>
<dbReference type="InterPro" id="IPR001245">
    <property type="entry name" value="Ser-Thr/Tyr_kinase_cat_dom"/>
</dbReference>
<dbReference type="Gene3D" id="3.30.200.20">
    <property type="entry name" value="Phosphorylase Kinase, domain 1"/>
    <property type="match status" value="1"/>
</dbReference>
<dbReference type="InterPro" id="IPR036116">
    <property type="entry name" value="FN3_sf"/>
</dbReference>
<evidence type="ECO:0000256" key="3">
    <source>
        <dbReference type="ARBA" id="ARBA00022553"/>
    </source>
</evidence>
<dbReference type="Proteomes" id="UP000278627">
    <property type="component" value="Unassembled WGS sequence"/>
</dbReference>
<dbReference type="Gene3D" id="3.80.20.20">
    <property type="entry name" value="Receptor L-domain"/>
    <property type="match status" value="2"/>
</dbReference>
<evidence type="ECO:0000256" key="13">
    <source>
        <dbReference type="ARBA" id="ARBA00022989"/>
    </source>
</evidence>
<dbReference type="GO" id="GO:0043560">
    <property type="term" value="F:insulin receptor substrate binding"/>
    <property type="evidence" value="ECO:0007669"/>
    <property type="project" value="TreeGrafter"/>
</dbReference>
<evidence type="ECO:0000256" key="6">
    <source>
        <dbReference type="ARBA" id="ARBA00022692"/>
    </source>
</evidence>
<dbReference type="EMBL" id="UZAD01013234">
    <property type="protein sequence ID" value="VDN92692.1"/>
    <property type="molecule type" value="Genomic_DNA"/>
</dbReference>
<keyword evidence="17" id="KW-0325">Glycoprotein</keyword>
<dbReference type="SUPFAM" id="SSF49265">
    <property type="entry name" value="Fibronectin type III"/>
    <property type="match status" value="2"/>
</dbReference>
<evidence type="ECO:0000256" key="19">
    <source>
        <dbReference type="ARBA" id="ARBA00051243"/>
    </source>
</evidence>
<evidence type="ECO:0000256" key="18">
    <source>
        <dbReference type="ARBA" id="ARBA00023211"/>
    </source>
</evidence>
<evidence type="ECO:0000256" key="15">
    <source>
        <dbReference type="ARBA" id="ARBA00023137"/>
    </source>
</evidence>
<reference evidence="26" key="1">
    <citation type="submission" date="2016-04" db="UniProtKB">
        <authorList>
            <consortium name="WormBaseParasite"/>
        </authorList>
    </citation>
    <scope>IDENTIFICATION</scope>
</reference>
<evidence type="ECO:0000256" key="9">
    <source>
        <dbReference type="ARBA" id="ARBA00022737"/>
    </source>
</evidence>
<dbReference type="PROSITE" id="PS00107">
    <property type="entry name" value="PROTEIN_KINASE_ATP"/>
    <property type="match status" value="1"/>
</dbReference>
<dbReference type="GO" id="GO:0005524">
    <property type="term" value="F:ATP binding"/>
    <property type="evidence" value="ECO:0007669"/>
    <property type="project" value="UniProtKB-UniRule"/>
</dbReference>
<proteinExistence type="predicted"/>
<dbReference type="InterPro" id="IPR020635">
    <property type="entry name" value="Tyr_kinase_cat_dom"/>
</dbReference>
<keyword evidence="15" id="KW-0829">Tyrosine-protein kinase</keyword>
<evidence type="ECO:0000313" key="24">
    <source>
        <dbReference type="EMBL" id="VDN92692.1"/>
    </source>
</evidence>
<dbReference type="CDD" id="cd00063">
    <property type="entry name" value="FN3"/>
    <property type="match status" value="2"/>
</dbReference>
<evidence type="ECO:0000259" key="23">
    <source>
        <dbReference type="PROSITE" id="PS50011"/>
    </source>
</evidence>
<dbReference type="GO" id="GO:0051897">
    <property type="term" value="P:positive regulation of phosphatidylinositol 3-kinase/protein kinase B signal transduction"/>
    <property type="evidence" value="ECO:0007669"/>
    <property type="project" value="TreeGrafter"/>
</dbReference>
<keyword evidence="5" id="KW-0165">Cleavage on pair of basic residues</keyword>
<reference evidence="24 25" key="2">
    <citation type="submission" date="2018-11" db="EMBL/GenBank/DDBJ databases">
        <authorList>
            <consortium name="Pathogen Informatics"/>
        </authorList>
    </citation>
    <scope>NUCLEOTIDE SEQUENCE [LARGE SCALE GENOMIC DNA]</scope>
</reference>
<evidence type="ECO:0000256" key="2">
    <source>
        <dbReference type="ARBA" id="ARBA00011902"/>
    </source>
</evidence>
<dbReference type="InterPro" id="IPR011009">
    <property type="entry name" value="Kinase-like_dom_sf"/>
</dbReference>
<dbReference type="PROSITE" id="PS50011">
    <property type="entry name" value="PROTEIN_KINASE_DOM"/>
    <property type="match status" value="1"/>
</dbReference>
<keyword evidence="16" id="KW-0675">Receptor</keyword>
<keyword evidence="4" id="KW-0808">Transferase</keyword>
<evidence type="ECO:0000256" key="8">
    <source>
        <dbReference type="ARBA" id="ARBA00022729"/>
    </source>
</evidence>
<keyword evidence="14 22" id="KW-0472">Membrane</keyword>
<dbReference type="GO" id="GO:0042593">
    <property type="term" value="P:glucose homeostasis"/>
    <property type="evidence" value="ECO:0007669"/>
    <property type="project" value="TreeGrafter"/>
</dbReference>
<evidence type="ECO:0000256" key="12">
    <source>
        <dbReference type="ARBA" id="ARBA00022840"/>
    </source>
</evidence>
<evidence type="ECO:0000256" key="22">
    <source>
        <dbReference type="SAM" id="Phobius"/>
    </source>
</evidence>
<dbReference type="Pfam" id="PF00757">
    <property type="entry name" value="Furin-like"/>
    <property type="match status" value="1"/>
</dbReference>
<dbReference type="PANTHER" id="PTHR24416">
    <property type="entry name" value="TYROSINE-PROTEIN KINASE RECEPTOR"/>
    <property type="match status" value="1"/>
</dbReference>
<dbReference type="InterPro" id="IPR017441">
    <property type="entry name" value="Protein_kinase_ATP_BS"/>
</dbReference>
<dbReference type="GO" id="GO:0005899">
    <property type="term" value="C:insulin receptor complex"/>
    <property type="evidence" value="ECO:0007669"/>
    <property type="project" value="TreeGrafter"/>
</dbReference>
<keyword evidence="10 20" id="KW-0547">Nucleotide-binding</keyword>
<dbReference type="GO" id="GO:0005009">
    <property type="term" value="F:insulin receptor activity"/>
    <property type="evidence" value="ECO:0007669"/>
    <property type="project" value="TreeGrafter"/>
</dbReference>
<evidence type="ECO:0000313" key="26">
    <source>
        <dbReference type="WBParaSite" id="BPAG_0001154401-mRNA-1"/>
    </source>
</evidence>
<feature type="transmembrane region" description="Helical" evidence="22">
    <location>
        <begin position="53"/>
        <end position="73"/>
    </location>
</feature>
<evidence type="ECO:0000256" key="20">
    <source>
        <dbReference type="PROSITE-ProRule" id="PRU10141"/>
    </source>
</evidence>
<dbReference type="Gene3D" id="2.60.40.10">
    <property type="entry name" value="Immunoglobulins"/>
    <property type="match status" value="3"/>
</dbReference>
<keyword evidence="11" id="KW-0418">Kinase</keyword>
<dbReference type="InterPro" id="IPR013783">
    <property type="entry name" value="Ig-like_fold"/>
</dbReference>
<evidence type="ECO:0000256" key="7">
    <source>
        <dbReference type="ARBA" id="ARBA00022723"/>
    </source>
</evidence>
<comment type="subcellular location">
    <subcellularLocation>
        <location evidence="1">Membrane</location>
        <topology evidence="1">Single-pass type I membrane protein</topology>
    </subcellularLocation>
</comment>
<dbReference type="Gene3D" id="1.10.510.10">
    <property type="entry name" value="Transferase(Phosphotransferase) domain 1"/>
    <property type="match status" value="1"/>
</dbReference>
<keyword evidence="25" id="KW-1185">Reference proteome</keyword>
<protein>
    <recommendedName>
        <fullName evidence="2">receptor protein-tyrosine kinase</fullName>
        <ecNumber evidence="2">2.7.10.1</ecNumber>
    </recommendedName>
</protein>
<keyword evidence="12 20" id="KW-0067">ATP-binding</keyword>
<dbReference type="GO" id="GO:0030424">
    <property type="term" value="C:axon"/>
    <property type="evidence" value="ECO:0007669"/>
    <property type="project" value="TreeGrafter"/>
</dbReference>
<dbReference type="FunFam" id="1.10.510.10:FF:000554">
    <property type="entry name" value="Predicted protein"/>
    <property type="match status" value="1"/>
</dbReference>
<dbReference type="GO" id="GO:0043410">
    <property type="term" value="P:positive regulation of MAPK cascade"/>
    <property type="evidence" value="ECO:0007669"/>
    <property type="project" value="TreeGrafter"/>
</dbReference>
<evidence type="ECO:0000256" key="5">
    <source>
        <dbReference type="ARBA" id="ARBA00022685"/>
    </source>
</evidence>
<evidence type="ECO:0000256" key="10">
    <source>
        <dbReference type="ARBA" id="ARBA00022741"/>
    </source>
</evidence>
<accession>A0A0N4TS81</accession>
<comment type="catalytic activity">
    <reaction evidence="19">
        <text>L-tyrosyl-[protein] + ATP = O-phospho-L-tyrosyl-[protein] + ADP + H(+)</text>
        <dbReference type="Rhea" id="RHEA:10596"/>
        <dbReference type="Rhea" id="RHEA-COMP:10136"/>
        <dbReference type="Rhea" id="RHEA-COMP:20101"/>
        <dbReference type="ChEBI" id="CHEBI:15378"/>
        <dbReference type="ChEBI" id="CHEBI:30616"/>
        <dbReference type="ChEBI" id="CHEBI:46858"/>
        <dbReference type="ChEBI" id="CHEBI:61978"/>
        <dbReference type="ChEBI" id="CHEBI:456216"/>
        <dbReference type="EC" id="2.7.10.1"/>
    </reaction>
</comment>
<dbReference type="SMART" id="SM00060">
    <property type="entry name" value="FN3"/>
    <property type="match status" value="2"/>
</dbReference>
<keyword evidence="3" id="KW-0597">Phosphoprotein</keyword>
<keyword evidence="8" id="KW-0732">Signal</keyword>
<keyword evidence="18" id="KW-0464">Manganese</keyword>
<evidence type="ECO:0000256" key="14">
    <source>
        <dbReference type="ARBA" id="ARBA00023136"/>
    </source>
</evidence>
<keyword evidence="6 22" id="KW-0812">Transmembrane</keyword>
<dbReference type="SUPFAM" id="SSF52058">
    <property type="entry name" value="L domain-like"/>
    <property type="match status" value="2"/>
</dbReference>
<evidence type="ECO:0000256" key="17">
    <source>
        <dbReference type="ARBA" id="ARBA00023180"/>
    </source>
</evidence>
<dbReference type="InterPro" id="IPR036941">
    <property type="entry name" value="Rcpt_L-dom_sf"/>
</dbReference>
<gene>
    <name evidence="24" type="ORF">BPAG_LOCUS11506</name>
</gene>
<keyword evidence="13 22" id="KW-1133">Transmembrane helix</keyword>
<evidence type="ECO:0000256" key="21">
    <source>
        <dbReference type="SAM" id="MobiDB-lite"/>
    </source>
</evidence>
<keyword evidence="7" id="KW-0479">Metal-binding</keyword>
<name>A0A0N4TS81_BRUPA</name>
<organism evidence="26">
    <name type="scientific">Brugia pahangi</name>
    <name type="common">Filarial nematode worm</name>
    <dbReference type="NCBI Taxonomy" id="6280"/>
    <lineage>
        <taxon>Eukaryota</taxon>
        <taxon>Metazoa</taxon>
        <taxon>Ecdysozoa</taxon>
        <taxon>Nematoda</taxon>
        <taxon>Chromadorea</taxon>
        <taxon>Rhabditida</taxon>
        <taxon>Spirurina</taxon>
        <taxon>Spiruromorpha</taxon>
        <taxon>Filarioidea</taxon>
        <taxon>Onchocercidae</taxon>
        <taxon>Brugia</taxon>
    </lineage>
</organism>
<evidence type="ECO:0000256" key="1">
    <source>
        <dbReference type="ARBA" id="ARBA00004479"/>
    </source>
</evidence>
<dbReference type="SMART" id="SM00219">
    <property type="entry name" value="TyrKc"/>
    <property type="match status" value="1"/>
</dbReference>
<dbReference type="InterPro" id="IPR050122">
    <property type="entry name" value="RTK"/>
</dbReference>
<dbReference type="SUPFAM" id="SSF57184">
    <property type="entry name" value="Growth factor receptor domain"/>
    <property type="match status" value="1"/>
</dbReference>
<dbReference type="STRING" id="6280.A0A0N4TS81"/>
<dbReference type="InterPro" id="IPR003961">
    <property type="entry name" value="FN3_dom"/>
</dbReference>
<evidence type="ECO:0000256" key="4">
    <source>
        <dbReference type="ARBA" id="ARBA00022679"/>
    </source>
</evidence>
<dbReference type="InterPro" id="IPR008266">
    <property type="entry name" value="Tyr_kinase_AS"/>
</dbReference>
<feature type="binding site" evidence="20">
    <location>
        <position position="1137"/>
    </location>
    <ligand>
        <name>ATP</name>
        <dbReference type="ChEBI" id="CHEBI:30616"/>
    </ligand>
</feature>
<dbReference type="InterPro" id="IPR000494">
    <property type="entry name" value="Rcpt_L-dom"/>
</dbReference>
<dbReference type="PRINTS" id="PR00109">
    <property type="entry name" value="TYRKINASE"/>
</dbReference>
<dbReference type="CDD" id="cd05032">
    <property type="entry name" value="PTKc_InsR_like"/>
    <property type="match status" value="1"/>
</dbReference>
<dbReference type="Pfam" id="PF01030">
    <property type="entry name" value="Recep_L_domain"/>
    <property type="match status" value="2"/>
</dbReference>
<dbReference type="PANTHER" id="PTHR24416:SF525">
    <property type="entry name" value="INSULIN-LIKE RECEPTOR"/>
    <property type="match status" value="1"/>
</dbReference>
<dbReference type="EC" id="2.7.10.1" evidence="2"/>
<feature type="domain" description="Protein kinase" evidence="23">
    <location>
        <begin position="1101"/>
        <end position="1378"/>
    </location>
</feature>
<dbReference type="SMART" id="SM00261">
    <property type="entry name" value="FU"/>
    <property type="match status" value="1"/>
</dbReference>
<dbReference type="Gene3D" id="2.10.220.10">
    <property type="entry name" value="Hormone Receptor, Insulin-like Growth Factor Receptor 1, Chain A, domain 2"/>
    <property type="match status" value="1"/>
</dbReference>
<sequence>MDFKRKAIAFIDSGRIIYYPTTNDVIIIHCIRQFRNKFAANCSFRLWSLYSMWSIWIFSLLTVSASHFVFLSAHDDVYCRSLDIRNSPNMAFQDKETNEKWSTLANCTVMEGDFSVSMITSSNFTHENFPVFKRLRVITGHLLIFQVSALRSLKRLFPNLRIIGGQELIMNYALVIYQNTHLVEIGLPKLTTIINGGVRIMDNTQLCYSRYIDWSQILIGPANDILTDQNKGSDSDLCSDDCVPQNEHRCHKRDHMLSCWDAETCQLECKYAWNDDKTVGPGCDDDGERCHDQCLGGCSAPDDPSACHFCKNVVYQGICMDKCPIGLYEIHHIYLVRRCVTIEECRNISAPVTMESTKKRMLIVENMCRVDCPFGQEIDPTTSSGCIKCEGYCPVKCKGGTIDSFARINDYLFKKCNVIEGYLEIELRKGLDAAGMEKIGEALGYIEVIEGYLLIDFSISFISLHMFKRLRLIKGSILYRDRYALAIFENANLRQIFDIEKQPLVIGNGTVLFQNNRMLCYNRIKALIDHTGLTDVKENDVSYYSNGDRAVCDETTFEVQTEDVHSFGFMISWVAFNTTDMDHRKFLGYQVFYKKVDGPDPSLSIDDDRSACSDSWQMHFEPEKGNGNEGLNRGAGIFAVESNTWYAYYVQTKLINHPGARNAISKIHFLKTLFSTPDPPKDVVGKSLIMKPDQIDLAWEPPERPNGDITHYIVKWQVLGDDPSTVSGNVCDDKTGAGLRHHKDINDRFTHAPAQQSCSKAGCCDCRLLKQRQQSKPNNIYLEDERANEADFENAVQNLVFVQQDSKRSMIEKSQIRRSRRSILKDYNEPNEKQYGDERFIFITQNEVNETTSLYRSELDIGTHKINVTTRRLSIVGLRHYTQYQIWIHACQNISAPGGAYCSQRPGWMVVRTAPIASNDLVDNRTIKVINSTSFKQDPRSRKITWQEPSNPNGIILAYRVTVVAENLAQTPISQCVKASNFREREGVVFNGLAEGEYLVQVETISMASLSFHAIKEIAVAHKLFKIVKPTFFTTTVVSFIAVIVLLVLSIGSLAAYYISRKILGEKVREYVRQQISANPEYLSQMDVYKPDEWELKRSAIHLEDEIGRGTFGKVYRGYGDNCKSYLGVTFGECAIKTVSETANSAERLHFLIEASVMKQFNTPFIVKLYGVVSDGQPVLVVMEMMKKGNLRDYLRSRRPNAEENVNGLPVPGAIDFFRWASQVADGMAYLESLKFCHRDLAARNCMVNEFDTVKIGDFGMARDIYYHEYYKPAGKRLMPVRWMAPESLMDGKFTMKSDVWSYGITLYEMLTLAQQPYLGLANESVFDYIGVKKKILTRPTGCPDFWYELMKRCWKYDPRERPTFAQIVGILLRHAEGGILNFPDDEFREMSFVMSNQMNTDDYLDEELFPITDSSRLVRTASAGHVDQSETSFINRPEKQQLNHSSSSGNIRYLSNNNEANIQRKPICFSNRRSGISSWRRSVGGSDHLQSGRRKSETDISLTRFDRNEDEF</sequence>
<dbReference type="InterPro" id="IPR006212">
    <property type="entry name" value="Furin_repeat"/>
</dbReference>
<dbReference type="WBParaSite" id="BPAG_0001154401-mRNA-1">
    <property type="protein sequence ID" value="BPAG_0001154401-mRNA-1"/>
    <property type="gene ID" value="BPAG_0001154401"/>
</dbReference>
<feature type="transmembrane region" description="Helical" evidence="22">
    <location>
        <begin position="1032"/>
        <end position="1059"/>
    </location>
</feature>
<dbReference type="SUPFAM" id="SSF56112">
    <property type="entry name" value="Protein kinase-like (PK-like)"/>
    <property type="match status" value="1"/>
</dbReference>
<evidence type="ECO:0000256" key="11">
    <source>
        <dbReference type="ARBA" id="ARBA00022777"/>
    </source>
</evidence>
<keyword evidence="9" id="KW-0677">Repeat</keyword>
<dbReference type="GO" id="GO:0046872">
    <property type="term" value="F:metal ion binding"/>
    <property type="evidence" value="ECO:0007669"/>
    <property type="project" value="UniProtKB-KW"/>
</dbReference>
<dbReference type="InterPro" id="IPR009030">
    <property type="entry name" value="Growth_fac_rcpt_cys_sf"/>
</dbReference>